<reference evidence="1" key="1">
    <citation type="submission" date="2009-10" db="EMBL/GenBank/DDBJ databases">
        <title>Diversity of trophic interactions inside an arsenic-rich microbial ecosystem.</title>
        <authorList>
            <person name="Bertin P.N."/>
            <person name="Heinrich-Salmeron A."/>
            <person name="Pelletier E."/>
            <person name="Goulhen-Chollet F."/>
            <person name="Arsene-Ploetze F."/>
            <person name="Gallien S."/>
            <person name="Calteau A."/>
            <person name="Vallenet D."/>
            <person name="Casiot C."/>
            <person name="Chane-Woon-Ming B."/>
            <person name="Giloteaux L."/>
            <person name="Barakat M."/>
            <person name="Bonnefoy V."/>
            <person name="Bruneel O."/>
            <person name="Chandler M."/>
            <person name="Cleiss J."/>
            <person name="Duran R."/>
            <person name="Elbaz-Poulichet F."/>
            <person name="Fonknechten N."/>
            <person name="Lauga B."/>
            <person name="Mornico D."/>
            <person name="Ortet P."/>
            <person name="Schaeffer C."/>
            <person name="Siguier P."/>
            <person name="Alexander Thil Smith A."/>
            <person name="Van Dorsselaer A."/>
            <person name="Weissenbach J."/>
            <person name="Medigue C."/>
            <person name="Le Paslier D."/>
        </authorList>
    </citation>
    <scope>NUCLEOTIDE SEQUENCE</scope>
</reference>
<dbReference type="EMBL" id="CABN01000042">
    <property type="protein sequence ID" value="CBH99698.1"/>
    <property type="molecule type" value="Genomic_DNA"/>
</dbReference>
<name>E6PXN9_9ZZZZ</name>
<dbReference type="AlphaFoldDB" id="E6PXN9"/>
<proteinExistence type="predicted"/>
<comment type="caution">
    <text evidence="1">The sequence shown here is derived from an EMBL/GenBank/DDBJ whole genome shotgun (WGS) entry which is preliminary data.</text>
</comment>
<organism evidence="1">
    <name type="scientific">mine drainage metagenome</name>
    <dbReference type="NCBI Taxonomy" id="410659"/>
    <lineage>
        <taxon>unclassified sequences</taxon>
        <taxon>metagenomes</taxon>
        <taxon>ecological metagenomes</taxon>
    </lineage>
</organism>
<gene>
    <name evidence="1" type="ORF">CARN3_0642</name>
</gene>
<sequence>MSGLRCGIHLCLRPIQSVPQLQVRGNEVDESRRQIPVKLICRTSYGQRRRQRGVLAILQLLRDDVHANLVIVDVGDGQQDGALPQVRRKFFEHVWLLVKWVIWGVTLSSTAF</sequence>
<evidence type="ECO:0000313" key="1">
    <source>
        <dbReference type="EMBL" id="CBH99698.1"/>
    </source>
</evidence>
<protein>
    <submittedName>
        <fullName evidence="1">Uncharacterized protein</fullName>
    </submittedName>
</protein>
<accession>E6PXN9</accession>